<reference evidence="2" key="1">
    <citation type="submission" date="2018-08" db="EMBL/GenBank/DDBJ databases">
        <authorList>
            <person name="Rossello M."/>
        </authorList>
    </citation>
    <scope>NUCLEOTIDE SEQUENCE [LARGE SCALE GENOMIC DNA]</scope>
    <source>
        <strain evidence="2">cv. Chinese Spring</strain>
    </source>
</reference>
<evidence type="ECO:0000313" key="3">
    <source>
        <dbReference type="Proteomes" id="UP000019116"/>
    </source>
</evidence>
<evidence type="ECO:0000313" key="2">
    <source>
        <dbReference type="EnsemblPlants" id="TraesCS3B02G198300.1"/>
    </source>
</evidence>
<feature type="domain" description="DUF1618" evidence="1">
    <location>
        <begin position="294"/>
        <end position="407"/>
    </location>
</feature>
<dbReference type="Gramene" id="TraesCS3B02G198300.1">
    <property type="protein sequence ID" value="TraesCS3B02G198300.1"/>
    <property type="gene ID" value="TraesCS3B02G198300"/>
</dbReference>
<dbReference type="OrthoDB" id="581861at2759"/>
<dbReference type="InterPro" id="IPR011676">
    <property type="entry name" value="DUF1618"/>
</dbReference>
<accession>A0A3B6FJQ8</accession>
<dbReference type="Pfam" id="PF07762">
    <property type="entry name" value="DUF1618"/>
    <property type="match status" value="1"/>
</dbReference>
<dbReference type="Gramene" id="TraesCS3B03G0483300.1">
    <property type="protein sequence ID" value="TraesCS3B03G0483300.1.CDS"/>
    <property type="gene ID" value="TraesCS3B03G0483300"/>
</dbReference>
<gene>
    <name evidence="2" type="primary">LOC123069507</name>
</gene>
<dbReference type="PANTHER" id="PTHR33086">
    <property type="entry name" value="OS05G0468200 PROTEIN-RELATED"/>
    <property type="match status" value="1"/>
</dbReference>
<dbReference type="EnsemblPlants" id="TraesCS3B02G198300.1">
    <property type="protein sequence ID" value="TraesCS3B02G198300.1"/>
    <property type="gene ID" value="TraesCS3B02G198300"/>
</dbReference>
<protein>
    <recommendedName>
        <fullName evidence="1">DUF1618 domain-containing protein</fullName>
    </recommendedName>
</protein>
<dbReference type="STRING" id="4565.A0A3B6FJQ8"/>
<dbReference type="OMA" id="YIHEREY"/>
<sequence length="497" mass="55849">MLLHPLYNNRLTPPRCHSWAPRGDTFSPVSLREQHRRGVPLKKSAVATVVRDALTIFSRKPASQPTHSLFPSRLSAATSAMSAPAPASSDWTTEEGQWVLLVCMPHVVSDTVLPPGTDLSIERERPPRPFRLTVPRRVAPDPKDIYNHPYVSSVGDFGRFVLYATHGTQTQPPPPVFVDDFDTGPEARLDHKDFPRVLFLCDLNTRSVTRLPQPERPIFRPDPGRVGLLATSATNSIILHLEHLLGTNQATLLCYISDHGRWTVQDLYCPPGAPGQREWRGGNGVIKFMDLMLWVDLACGILALDTNGLLLQRQPELRYVPLPDECQSPGNIGLARERCLGVSEGLVRFLEISNYERIRLWTLVDIGTGGWTLDHQLDLENLRDEDGFKAMGLELPNEWPAVAFIHPEHATMAYFFQESRLFHVDMSTGKFMDGQYFMMDNPPADYHSSRFVRPWKLPQQLFSGIVNLSNGPIRRAKDKTPPGGYPLEGLTRQTFVG</sequence>
<organism evidence="2">
    <name type="scientific">Triticum aestivum</name>
    <name type="common">Wheat</name>
    <dbReference type="NCBI Taxonomy" id="4565"/>
    <lineage>
        <taxon>Eukaryota</taxon>
        <taxon>Viridiplantae</taxon>
        <taxon>Streptophyta</taxon>
        <taxon>Embryophyta</taxon>
        <taxon>Tracheophyta</taxon>
        <taxon>Spermatophyta</taxon>
        <taxon>Magnoliopsida</taxon>
        <taxon>Liliopsida</taxon>
        <taxon>Poales</taxon>
        <taxon>Poaceae</taxon>
        <taxon>BOP clade</taxon>
        <taxon>Pooideae</taxon>
        <taxon>Triticodae</taxon>
        <taxon>Triticeae</taxon>
        <taxon>Triticinae</taxon>
        <taxon>Triticum</taxon>
    </lineage>
</organism>
<name>A0A3B6FJQ8_WHEAT</name>
<keyword evidence="3" id="KW-1185">Reference proteome</keyword>
<reference evidence="2" key="2">
    <citation type="submission" date="2018-10" db="UniProtKB">
        <authorList>
            <consortium name="EnsemblPlants"/>
        </authorList>
    </citation>
    <scope>IDENTIFICATION</scope>
</reference>
<dbReference type="AlphaFoldDB" id="A0A3B6FJQ8"/>
<dbReference type="Proteomes" id="UP000019116">
    <property type="component" value="Chromosome 3B"/>
</dbReference>
<evidence type="ECO:0000259" key="1">
    <source>
        <dbReference type="Pfam" id="PF07762"/>
    </source>
</evidence>
<proteinExistence type="predicted"/>
<dbReference type="PANTHER" id="PTHR33086:SF6">
    <property type="entry name" value="OS01G0245532 PROTEIN"/>
    <property type="match status" value="1"/>
</dbReference>